<keyword evidence="3" id="KW-1185">Reference proteome</keyword>
<feature type="coiled-coil region" evidence="1">
    <location>
        <begin position="268"/>
        <end position="448"/>
    </location>
</feature>
<dbReference type="EMBL" id="PNBA02000005">
    <property type="protein sequence ID" value="KAG6425371.1"/>
    <property type="molecule type" value="Genomic_DNA"/>
</dbReference>
<comment type="caution">
    <text evidence="2">The sequence shown here is derived from an EMBL/GenBank/DDBJ whole genome shotgun (WGS) entry which is preliminary data.</text>
</comment>
<protein>
    <submittedName>
        <fullName evidence="2">Uncharacterized protein</fullName>
    </submittedName>
</protein>
<evidence type="ECO:0000313" key="3">
    <source>
        <dbReference type="Proteomes" id="UP000298416"/>
    </source>
</evidence>
<evidence type="ECO:0000256" key="1">
    <source>
        <dbReference type="SAM" id="Coils"/>
    </source>
</evidence>
<dbReference type="AlphaFoldDB" id="A0A8X8Y907"/>
<dbReference type="Proteomes" id="UP000298416">
    <property type="component" value="Unassembled WGS sequence"/>
</dbReference>
<keyword evidence="1" id="KW-0175">Coiled coil</keyword>
<gene>
    <name evidence="2" type="ORF">SASPL_115801</name>
</gene>
<reference evidence="2" key="1">
    <citation type="submission" date="2018-01" db="EMBL/GenBank/DDBJ databases">
        <authorList>
            <person name="Mao J.F."/>
        </authorList>
    </citation>
    <scope>NUCLEOTIDE SEQUENCE</scope>
    <source>
        <strain evidence="2">Huo1</strain>
        <tissue evidence="2">Leaf</tissue>
    </source>
</reference>
<proteinExistence type="predicted"/>
<name>A0A8X8Y907_SALSN</name>
<reference evidence="2" key="2">
    <citation type="submission" date="2020-08" db="EMBL/GenBank/DDBJ databases">
        <title>Plant Genome Project.</title>
        <authorList>
            <person name="Zhang R.-G."/>
        </authorList>
    </citation>
    <scope>NUCLEOTIDE SEQUENCE</scope>
    <source>
        <strain evidence="2">Huo1</strain>
        <tissue evidence="2">Leaf</tissue>
    </source>
</reference>
<sequence>MAPQHQTLSLLPMTVCAKHDTASFLPLDYVQRMGEYTRTTYNHPTLEVVHRFNDCILKFPNPPTIGRSEEQSFELDYSKNCYECTTSLLDRGTAYMYTCNECRLKACVKRYWYKKVMKCAEEQIDFGEYSISEREKNADFTILSEQIRKFKLFRHTAASSSKCCSLRIAGGHSCSRRVALVMGFAVIRLLKFGAHAIDAFPAGEEESNELTAAHLNQNEEERPSGHPFFSILNVLGILGSGILAALFASKKEKAISDATVEHAKLKIKRQMKNMIKEKEAAIICLEKKFKEELINEKECLNKEFGKVKAEQQFLVNQLEMASYTIENLGQELQKEQNIVEELTIEVDNLELCVQNAGSEKRQLQQQLKEKLHSVGFLQERIDLVSLDIKDKEDTIWHLSCRLADKDRELDQLSSVYKQLEDHLPSLELENKQLKNVLLRRLCSELEEEVCKVQADFREARESLHMKLEEAKWGAEILSRELSSANDLFSKSNE</sequence>
<organism evidence="2">
    <name type="scientific">Salvia splendens</name>
    <name type="common">Scarlet sage</name>
    <dbReference type="NCBI Taxonomy" id="180675"/>
    <lineage>
        <taxon>Eukaryota</taxon>
        <taxon>Viridiplantae</taxon>
        <taxon>Streptophyta</taxon>
        <taxon>Embryophyta</taxon>
        <taxon>Tracheophyta</taxon>
        <taxon>Spermatophyta</taxon>
        <taxon>Magnoliopsida</taxon>
        <taxon>eudicotyledons</taxon>
        <taxon>Gunneridae</taxon>
        <taxon>Pentapetalae</taxon>
        <taxon>asterids</taxon>
        <taxon>lamiids</taxon>
        <taxon>Lamiales</taxon>
        <taxon>Lamiaceae</taxon>
        <taxon>Nepetoideae</taxon>
        <taxon>Mentheae</taxon>
        <taxon>Salviinae</taxon>
        <taxon>Salvia</taxon>
        <taxon>Salvia subgen. Calosphace</taxon>
        <taxon>core Calosphace</taxon>
    </lineage>
</organism>
<accession>A0A8X8Y907</accession>
<evidence type="ECO:0000313" key="2">
    <source>
        <dbReference type="EMBL" id="KAG6425371.1"/>
    </source>
</evidence>